<dbReference type="OrthoDB" id="47007at2759"/>
<dbReference type="CDD" id="cd05233">
    <property type="entry name" value="SDR_c"/>
    <property type="match status" value="1"/>
</dbReference>
<dbReference type="PANTHER" id="PTHR42760">
    <property type="entry name" value="SHORT-CHAIN DEHYDROGENASES/REDUCTASES FAMILY MEMBER"/>
    <property type="match status" value="1"/>
</dbReference>
<dbReference type="FunFam" id="3.40.50.720:FF:000374">
    <property type="entry name" value="3-oxoacyl-(Acyl-carrier-protein) reductase"/>
    <property type="match status" value="1"/>
</dbReference>
<dbReference type="InterPro" id="IPR036291">
    <property type="entry name" value="NAD(P)-bd_dom_sf"/>
</dbReference>
<reference evidence="6" key="1">
    <citation type="journal article" date="2021" name="Nat. Commun.">
        <title>Genetic determinants of endophytism in the Arabidopsis root mycobiome.</title>
        <authorList>
            <person name="Mesny F."/>
            <person name="Miyauchi S."/>
            <person name="Thiergart T."/>
            <person name="Pickel B."/>
            <person name="Atanasova L."/>
            <person name="Karlsson M."/>
            <person name="Huettel B."/>
            <person name="Barry K.W."/>
            <person name="Haridas S."/>
            <person name="Chen C."/>
            <person name="Bauer D."/>
            <person name="Andreopoulos W."/>
            <person name="Pangilinan J."/>
            <person name="LaButti K."/>
            <person name="Riley R."/>
            <person name="Lipzen A."/>
            <person name="Clum A."/>
            <person name="Drula E."/>
            <person name="Henrissat B."/>
            <person name="Kohler A."/>
            <person name="Grigoriev I.V."/>
            <person name="Martin F.M."/>
            <person name="Hacquard S."/>
        </authorList>
    </citation>
    <scope>NUCLEOTIDE SEQUENCE</scope>
    <source>
        <strain evidence="6">MPI-CAGE-CH-0243</strain>
    </source>
</reference>
<dbReference type="Gene3D" id="3.40.50.720">
    <property type="entry name" value="NAD(P)-binding Rossmann-like Domain"/>
    <property type="match status" value="1"/>
</dbReference>
<protein>
    <recommendedName>
        <fullName evidence="5">Ketoreductase domain-containing protein</fullName>
    </recommendedName>
</protein>
<dbReference type="PANTHER" id="PTHR42760:SF111">
    <property type="entry name" value="3-OXOACYL-(ACYL-CARRIER-PROTEIN) REDUCTASE (AFU_ORTHOLOGUE AFUA_1G10100)"/>
    <property type="match status" value="1"/>
</dbReference>
<dbReference type="InterPro" id="IPR002347">
    <property type="entry name" value="SDR_fam"/>
</dbReference>
<evidence type="ECO:0000256" key="4">
    <source>
        <dbReference type="RuleBase" id="RU000363"/>
    </source>
</evidence>
<evidence type="ECO:0000256" key="2">
    <source>
        <dbReference type="ARBA" id="ARBA00022857"/>
    </source>
</evidence>
<sequence length="301" mass="32243">MWRPGPKRSASTNLSSNPTFRTLEGKIAIVTGASRGIGAAIARNLASKGAHVVLNYTSESSTKVTEELAEKLRSEYEVQAIPVQANMGSETGPAHIVEVAQNHFKHPKTGKFQIDIIINNAGVAGNQTIEEFTIDQFTRQYNINVRGPLLLIQAALPFLPTDRSGRIVNLSSVSSSLGYVSQSVYGGTKAALEAMTRTWARELAERATVNAINPGPVATDMYTSTDDAFVAQNRPFIENTPLSRPREAIDPKEIYDPVEKTGGRAAYSEEIAGIVGAIVSPEAGWSTGSVVCANGGMVMSY</sequence>
<keyword evidence="2" id="KW-0521">NADP</keyword>
<gene>
    <name evidence="6" type="ORF">B0J11DRAFT_312214</name>
</gene>
<keyword evidence="3" id="KW-0560">Oxidoreductase</keyword>
<dbReference type="InterPro" id="IPR020904">
    <property type="entry name" value="Sc_DH/Rdtase_CS"/>
</dbReference>
<dbReference type="SMART" id="SM00822">
    <property type="entry name" value="PKS_KR"/>
    <property type="match status" value="1"/>
</dbReference>
<dbReference type="Pfam" id="PF00106">
    <property type="entry name" value="adh_short"/>
    <property type="match status" value="1"/>
</dbReference>
<dbReference type="GO" id="GO:0016616">
    <property type="term" value="F:oxidoreductase activity, acting on the CH-OH group of donors, NAD or NADP as acceptor"/>
    <property type="evidence" value="ECO:0007669"/>
    <property type="project" value="UniProtKB-ARBA"/>
</dbReference>
<evidence type="ECO:0000256" key="3">
    <source>
        <dbReference type="ARBA" id="ARBA00023002"/>
    </source>
</evidence>
<evidence type="ECO:0000313" key="7">
    <source>
        <dbReference type="Proteomes" id="UP000700596"/>
    </source>
</evidence>
<dbReference type="GO" id="GO:0006633">
    <property type="term" value="P:fatty acid biosynthetic process"/>
    <property type="evidence" value="ECO:0007669"/>
    <property type="project" value="TreeGrafter"/>
</dbReference>
<proteinExistence type="inferred from homology"/>
<dbReference type="GO" id="GO:0048038">
    <property type="term" value="F:quinone binding"/>
    <property type="evidence" value="ECO:0007669"/>
    <property type="project" value="TreeGrafter"/>
</dbReference>
<dbReference type="SUPFAM" id="SSF51735">
    <property type="entry name" value="NAD(P)-binding Rossmann-fold domains"/>
    <property type="match status" value="1"/>
</dbReference>
<evidence type="ECO:0000259" key="5">
    <source>
        <dbReference type="SMART" id="SM00822"/>
    </source>
</evidence>
<dbReference type="InterPro" id="IPR057326">
    <property type="entry name" value="KR_dom"/>
</dbReference>
<dbReference type="PROSITE" id="PS00061">
    <property type="entry name" value="ADH_SHORT"/>
    <property type="match status" value="1"/>
</dbReference>
<dbReference type="Proteomes" id="UP000700596">
    <property type="component" value="Unassembled WGS sequence"/>
</dbReference>
<evidence type="ECO:0000313" key="6">
    <source>
        <dbReference type="EMBL" id="KAH7125699.1"/>
    </source>
</evidence>
<keyword evidence="7" id="KW-1185">Reference proteome</keyword>
<comment type="caution">
    <text evidence="6">The sequence shown here is derived from an EMBL/GenBank/DDBJ whole genome shotgun (WGS) entry which is preliminary data.</text>
</comment>
<dbReference type="PRINTS" id="PR00080">
    <property type="entry name" value="SDRFAMILY"/>
</dbReference>
<name>A0A9P9DVA5_9PLEO</name>
<dbReference type="EMBL" id="JAGMWT010000007">
    <property type="protein sequence ID" value="KAH7125699.1"/>
    <property type="molecule type" value="Genomic_DNA"/>
</dbReference>
<comment type="similarity">
    <text evidence="1 4">Belongs to the short-chain dehydrogenases/reductases (SDR) family.</text>
</comment>
<feature type="domain" description="Ketoreductase" evidence="5">
    <location>
        <begin position="26"/>
        <end position="220"/>
    </location>
</feature>
<accession>A0A9P9DVA5</accession>
<dbReference type="PRINTS" id="PR00081">
    <property type="entry name" value="GDHRDH"/>
</dbReference>
<organism evidence="6 7">
    <name type="scientific">Dendryphion nanum</name>
    <dbReference type="NCBI Taxonomy" id="256645"/>
    <lineage>
        <taxon>Eukaryota</taxon>
        <taxon>Fungi</taxon>
        <taxon>Dikarya</taxon>
        <taxon>Ascomycota</taxon>
        <taxon>Pezizomycotina</taxon>
        <taxon>Dothideomycetes</taxon>
        <taxon>Pleosporomycetidae</taxon>
        <taxon>Pleosporales</taxon>
        <taxon>Torulaceae</taxon>
        <taxon>Dendryphion</taxon>
    </lineage>
</organism>
<evidence type="ECO:0000256" key="1">
    <source>
        <dbReference type="ARBA" id="ARBA00006484"/>
    </source>
</evidence>
<dbReference type="AlphaFoldDB" id="A0A9P9DVA5"/>